<dbReference type="SUPFAM" id="SSF55785">
    <property type="entry name" value="PYP-like sensor domain (PAS domain)"/>
    <property type="match status" value="1"/>
</dbReference>
<proteinExistence type="predicted"/>
<dbReference type="GO" id="GO:0005524">
    <property type="term" value="F:ATP binding"/>
    <property type="evidence" value="ECO:0007669"/>
    <property type="project" value="UniProtKB-KW"/>
</dbReference>
<name>A0AAQ3QVI6_9BACT</name>
<evidence type="ECO:0000256" key="2">
    <source>
        <dbReference type="ARBA" id="ARBA00012438"/>
    </source>
</evidence>
<dbReference type="PRINTS" id="PR00344">
    <property type="entry name" value="BCTRLSENSOR"/>
</dbReference>
<protein>
    <recommendedName>
        <fullName evidence="2">histidine kinase</fullName>
        <ecNumber evidence="2">2.7.13.3</ecNumber>
    </recommendedName>
</protein>
<comment type="catalytic activity">
    <reaction evidence="1">
        <text>ATP + protein L-histidine = ADP + protein N-phospho-L-histidine.</text>
        <dbReference type="EC" id="2.7.13.3"/>
    </reaction>
</comment>
<dbReference type="RefSeq" id="WP_317836012.1">
    <property type="nucleotide sequence ID" value="NZ_CP136920.1"/>
</dbReference>
<dbReference type="InterPro" id="IPR035965">
    <property type="entry name" value="PAS-like_dom_sf"/>
</dbReference>
<dbReference type="InterPro" id="IPR003594">
    <property type="entry name" value="HATPase_dom"/>
</dbReference>
<dbReference type="SUPFAM" id="SSF55781">
    <property type="entry name" value="GAF domain-like"/>
    <property type="match status" value="1"/>
</dbReference>
<dbReference type="PROSITE" id="PS50109">
    <property type="entry name" value="HIS_KIN"/>
    <property type="match status" value="1"/>
</dbReference>
<dbReference type="EC" id="2.7.13.3" evidence="2"/>
<dbReference type="InterPro" id="IPR003661">
    <property type="entry name" value="HisK_dim/P_dom"/>
</dbReference>
<keyword evidence="6" id="KW-1185">Reference proteome</keyword>
<evidence type="ECO:0000259" key="4">
    <source>
        <dbReference type="PROSITE" id="PS50109"/>
    </source>
</evidence>
<keyword evidence="5" id="KW-0547">Nucleotide-binding</keyword>
<reference evidence="5 6" key="1">
    <citation type="submission" date="2023-10" db="EMBL/GenBank/DDBJ databases">
        <title>Rubellicoccus peritrichatus gen. nov., sp. nov., isolated from an algae of coral reef tank.</title>
        <authorList>
            <person name="Luo J."/>
        </authorList>
    </citation>
    <scope>NUCLEOTIDE SEQUENCE [LARGE SCALE GENOMIC DNA]</scope>
    <source>
        <strain evidence="5 6">CR14</strain>
    </source>
</reference>
<dbReference type="InterPro" id="IPR004358">
    <property type="entry name" value="Sig_transdc_His_kin-like_C"/>
</dbReference>
<sequence length="529" mass="59817">MSPDCEYSIQLAQTFIEYCPSPVAIFDLNMRYVAVSESWFSEYRLKECNIVGRSHYDIFPETPDEWKVLHQRCLKGEVLKNDEVPFTRLDGSLDYISWEMRPWREDNGSIGGLIMYTEVITEKVLNRLHLVREEARLTALMQVAVEPCIEAALEKALELGTRELGMEIGIVSDIQGDHYRLRSHYAPGTDLTGNEQFSVGETYCSLALQREEPLGIHHMGQSSYKGHPCYQKFALESYIGISLRVGGHLFGTLNFSSAQPLSEPFTDADKRFVGLMARWISNALESIALKNELQNAVRSQREFFSVLAHDLRNQMNGSIFFTGILKDRFDENETEEREIIGDIALQFEETNAMLSKLLEWGRDSMESDSISINQEKLQWGEVTDQVFTPLRPEAAQKNITLQVVGEAGTEFFADRILLTTILRNLITNSFRALKAEGTIQLSISVDDAVTRFVVSDNGPGMSQVMLNDLNQEIIPRLPKSPDGSGFGLLICRSYTARHQGKISFENQEPQGLRVLLELPRYPIGIGHIA</sequence>
<dbReference type="SUPFAM" id="SSF47384">
    <property type="entry name" value="Homodimeric domain of signal transducing histidine kinase"/>
    <property type="match status" value="1"/>
</dbReference>
<dbReference type="InterPro" id="IPR003018">
    <property type="entry name" value="GAF"/>
</dbReference>
<dbReference type="CDD" id="cd00075">
    <property type="entry name" value="HATPase"/>
    <property type="match status" value="1"/>
</dbReference>
<dbReference type="InterPro" id="IPR029016">
    <property type="entry name" value="GAF-like_dom_sf"/>
</dbReference>
<dbReference type="SMART" id="SM00387">
    <property type="entry name" value="HATPase_c"/>
    <property type="match status" value="1"/>
</dbReference>
<dbReference type="Pfam" id="PF08448">
    <property type="entry name" value="PAS_4"/>
    <property type="match status" value="1"/>
</dbReference>
<dbReference type="Gene3D" id="3.30.565.10">
    <property type="entry name" value="Histidine kinase-like ATPase, C-terminal domain"/>
    <property type="match status" value="1"/>
</dbReference>
<dbReference type="Proteomes" id="UP001304300">
    <property type="component" value="Chromosome"/>
</dbReference>
<dbReference type="InterPro" id="IPR036097">
    <property type="entry name" value="HisK_dim/P_sf"/>
</dbReference>
<dbReference type="PANTHER" id="PTHR43547:SF2">
    <property type="entry name" value="HYBRID SIGNAL TRANSDUCTION HISTIDINE KINASE C"/>
    <property type="match status" value="1"/>
</dbReference>
<dbReference type="Pfam" id="PF02518">
    <property type="entry name" value="HATPase_c"/>
    <property type="match status" value="1"/>
</dbReference>
<keyword evidence="3" id="KW-0597">Phosphoprotein</keyword>
<dbReference type="Gene3D" id="3.30.450.40">
    <property type="match status" value="1"/>
</dbReference>
<dbReference type="Gene3D" id="3.30.450.20">
    <property type="entry name" value="PAS domain"/>
    <property type="match status" value="1"/>
</dbReference>
<keyword evidence="5" id="KW-0067">ATP-binding</keyword>
<evidence type="ECO:0000256" key="3">
    <source>
        <dbReference type="ARBA" id="ARBA00022553"/>
    </source>
</evidence>
<evidence type="ECO:0000313" key="5">
    <source>
        <dbReference type="EMBL" id="WOO43456.1"/>
    </source>
</evidence>
<evidence type="ECO:0000256" key="1">
    <source>
        <dbReference type="ARBA" id="ARBA00000085"/>
    </source>
</evidence>
<dbReference type="CDD" id="cd00082">
    <property type="entry name" value="HisKA"/>
    <property type="match status" value="1"/>
</dbReference>
<feature type="domain" description="Histidine kinase" evidence="4">
    <location>
        <begin position="306"/>
        <end position="522"/>
    </location>
</feature>
<dbReference type="SMART" id="SM00065">
    <property type="entry name" value="GAF"/>
    <property type="match status" value="1"/>
</dbReference>
<organism evidence="5 6">
    <name type="scientific">Rubellicoccus peritrichatus</name>
    <dbReference type="NCBI Taxonomy" id="3080537"/>
    <lineage>
        <taxon>Bacteria</taxon>
        <taxon>Pseudomonadati</taxon>
        <taxon>Verrucomicrobiota</taxon>
        <taxon>Opitutia</taxon>
        <taxon>Puniceicoccales</taxon>
        <taxon>Cerasicoccaceae</taxon>
        <taxon>Rubellicoccus</taxon>
    </lineage>
</organism>
<dbReference type="Pfam" id="PF01590">
    <property type="entry name" value="GAF"/>
    <property type="match status" value="1"/>
</dbReference>
<dbReference type="SMART" id="SM00388">
    <property type="entry name" value="HisKA"/>
    <property type="match status" value="1"/>
</dbReference>
<dbReference type="InterPro" id="IPR005467">
    <property type="entry name" value="His_kinase_dom"/>
</dbReference>
<dbReference type="InterPro" id="IPR013656">
    <property type="entry name" value="PAS_4"/>
</dbReference>
<dbReference type="SUPFAM" id="SSF55874">
    <property type="entry name" value="ATPase domain of HSP90 chaperone/DNA topoisomerase II/histidine kinase"/>
    <property type="match status" value="1"/>
</dbReference>
<evidence type="ECO:0000313" key="6">
    <source>
        <dbReference type="Proteomes" id="UP001304300"/>
    </source>
</evidence>
<dbReference type="AlphaFoldDB" id="A0AAQ3QVI6"/>
<dbReference type="KEGG" id="puo:RZN69_10180"/>
<gene>
    <name evidence="5" type="ORF">RZN69_10180</name>
</gene>
<dbReference type="GO" id="GO:0000155">
    <property type="term" value="F:phosphorelay sensor kinase activity"/>
    <property type="evidence" value="ECO:0007669"/>
    <property type="project" value="InterPro"/>
</dbReference>
<dbReference type="PANTHER" id="PTHR43547">
    <property type="entry name" value="TWO-COMPONENT HISTIDINE KINASE"/>
    <property type="match status" value="1"/>
</dbReference>
<dbReference type="Gene3D" id="1.10.287.130">
    <property type="match status" value="1"/>
</dbReference>
<accession>A0AAQ3QVI6</accession>
<dbReference type="EMBL" id="CP136920">
    <property type="protein sequence ID" value="WOO43456.1"/>
    <property type="molecule type" value="Genomic_DNA"/>
</dbReference>
<dbReference type="InterPro" id="IPR036890">
    <property type="entry name" value="HATPase_C_sf"/>
</dbReference>